<dbReference type="Proteomes" id="UP000721442">
    <property type="component" value="Unassembled WGS sequence"/>
</dbReference>
<proteinExistence type="predicted"/>
<dbReference type="AlphaFoldDB" id="A0A940ICE1"/>
<reference evidence="1" key="2">
    <citation type="journal article" date="2021" name="PeerJ">
        <title>Extensive microbial diversity within the chicken gut microbiome revealed by metagenomics and culture.</title>
        <authorList>
            <person name="Gilroy R."/>
            <person name="Ravi A."/>
            <person name="Getino M."/>
            <person name="Pursley I."/>
            <person name="Horton D.L."/>
            <person name="Alikhan N.F."/>
            <person name="Baker D."/>
            <person name="Gharbi K."/>
            <person name="Hall N."/>
            <person name="Watson M."/>
            <person name="Adriaenssens E.M."/>
            <person name="Foster-Nyarko E."/>
            <person name="Jarju S."/>
            <person name="Secka A."/>
            <person name="Antonio M."/>
            <person name="Oren A."/>
            <person name="Chaudhuri R.R."/>
            <person name="La Ragione R."/>
            <person name="Hildebrand F."/>
            <person name="Pallen M.J."/>
        </authorList>
    </citation>
    <scope>NUCLEOTIDE SEQUENCE</scope>
    <source>
        <strain evidence="1">B1-16210</strain>
    </source>
</reference>
<gene>
    <name evidence="1" type="ORF">IAC77_04265</name>
</gene>
<evidence type="ECO:0000313" key="2">
    <source>
        <dbReference type="Proteomes" id="UP000721442"/>
    </source>
</evidence>
<name>A0A940ICE1_9PROT</name>
<sequence length="252" mass="29745">MNKKLELILQTLVYDTVVPGGKWSSSAKDYQDFLMAQGIKLPIELFHKYKYPNNVTPQKFEEQVQTLLFFLTFDVRRIKNPREYAEWLISGMERVSGENKDVVPLTEEEKLNLINNMCDPVKNLSDADKNQLVDYIQQQRSTVVRRVTDLLSQTIELNPELLDINWDNKNLQDFFEILDGVSYGYAPMDIIYYIENKHDLARIRKEQNKEEFIKLVGRDPHVLIHPTRIKIMLDEIKKQKNLQRNIERETSL</sequence>
<evidence type="ECO:0000313" key="1">
    <source>
        <dbReference type="EMBL" id="MBO8407642.1"/>
    </source>
</evidence>
<organism evidence="1 2">
    <name type="scientific">Candidatus Enterousia excrementavium</name>
    <dbReference type="NCBI Taxonomy" id="2840789"/>
    <lineage>
        <taxon>Bacteria</taxon>
        <taxon>Pseudomonadati</taxon>
        <taxon>Pseudomonadota</taxon>
        <taxon>Alphaproteobacteria</taxon>
        <taxon>Candidatus Enterousia</taxon>
    </lineage>
</organism>
<protein>
    <submittedName>
        <fullName evidence="1">Uncharacterized protein</fullName>
    </submittedName>
</protein>
<dbReference type="EMBL" id="JADINE010000051">
    <property type="protein sequence ID" value="MBO8407642.1"/>
    <property type="molecule type" value="Genomic_DNA"/>
</dbReference>
<accession>A0A940ICE1</accession>
<reference evidence="1" key="1">
    <citation type="submission" date="2020-10" db="EMBL/GenBank/DDBJ databases">
        <authorList>
            <person name="Gilroy R."/>
        </authorList>
    </citation>
    <scope>NUCLEOTIDE SEQUENCE</scope>
    <source>
        <strain evidence="1">B1-16210</strain>
    </source>
</reference>
<comment type="caution">
    <text evidence="1">The sequence shown here is derived from an EMBL/GenBank/DDBJ whole genome shotgun (WGS) entry which is preliminary data.</text>
</comment>